<feature type="transmembrane region" description="Helical" evidence="1">
    <location>
        <begin position="20"/>
        <end position="42"/>
    </location>
</feature>
<evidence type="ECO:0008006" key="4">
    <source>
        <dbReference type="Google" id="ProtNLM"/>
    </source>
</evidence>
<evidence type="ECO:0000313" key="2">
    <source>
        <dbReference type="EMBL" id="RON69825.1"/>
    </source>
</evidence>
<proteinExistence type="predicted"/>
<evidence type="ECO:0000313" key="3">
    <source>
        <dbReference type="Proteomes" id="UP000285757"/>
    </source>
</evidence>
<organism evidence="2 3">
    <name type="scientific">Pseudomonas fluorescens</name>
    <dbReference type="NCBI Taxonomy" id="294"/>
    <lineage>
        <taxon>Bacteria</taxon>
        <taxon>Pseudomonadati</taxon>
        <taxon>Pseudomonadota</taxon>
        <taxon>Gammaproteobacteria</taxon>
        <taxon>Pseudomonadales</taxon>
        <taxon>Pseudomonadaceae</taxon>
        <taxon>Pseudomonas</taxon>
    </lineage>
</organism>
<keyword evidence="1" id="KW-1133">Transmembrane helix</keyword>
<protein>
    <recommendedName>
        <fullName evidence="4">TM2 domain-containing protein</fullName>
    </recommendedName>
</protein>
<comment type="caution">
    <text evidence="2">The sequence shown here is derived from an EMBL/GenBank/DDBJ whole genome shotgun (WGS) entry which is preliminary data.</text>
</comment>
<keyword evidence="1" id="KW-0812">Transmembrane</keyword>
<sequence length="74" mass="8174">MKSKSVAVAIGLNLIFPGFGYLYMCRYLIGIFGGLLVFVAMCRSSESIALVWVVMNLIMAIDMCLLKGLVKNHE</sequence>
<reference evidence="2 3" key="1">
    <citation type="submission" date="2016-10" db="EMBL/GenBank/DDBJ databases">
        <title>Comparative genome analysis of multiple Pseudomonas spp. focuses on biocontrol and plant growth promoting traits.</title>
        <authorList>
            <person name="Tao X.-Y."/>
            <person name="Taylor C.G."/>
        </authorList>
    </citation>
    <scope>NUCLEOTIDE SEQUENCE [LARGE SCALE GENOMIC DNA]</scope>
    <source>
        <strain evidence="2 3">24D3</strain>
    </source>
</reference>
<dbReference type="EMBL" id="MOBU01000006">
    <property type="protein sequence ID" value="RON69825.1"/>
    <property type="molecule type" value="Genomic_DNA"/>
</dbReference>
<feature type="transmembrane region" description="Helical" evidence="1">
    <location>
        <begin position="49"/>
        <end position="70"/>
    </location>
</feature>
<dbReference type="AlphaFoldDB" id="A0A423LNE7"/>
<dbReference type="Proteomes" id="UP000285757">
    <property type="component" value="Unassembled WGS sequence"/>
</dbReference>
<accession>A0A423LNE7</accession>
<evidence type="ECO:0000256" key="1">
    <source>
        <dbReference type="SAM" id="Phobius"/>
    </source>
</evidence>
<gene>
    <name evidence="2" type="ORF">BK671_10495</name>
</gene>
<keyword evidence="1" id="KW-0472">Membrane</keyword>
<name>A0A423LNE7_PSEFL</name>